<gene>
    <name evidence="6" type="ORF">NLI96_g4823</name>
</gene>
<dbReference type="Proteomes" id="UP001212997">
    <property type="component" value="Unassembled WGS sequence"/>
</dbReference>
<feature type="domain" description="Phosphatase tensin-type" evidence="5">
    <location>
        <begin position="1"/>
        <end position="240"/>
    </location>
</feature>
<dbReference type="GO" id="GO:0005634">
    <property type="term" value="C:nucleus"/>
    <property type="evidence" value="ECO:0007669"/>
    <property type="project" value="TreeGrafter"/>
</dbReference>
<dbReference type="GO" id="GO:0048870">
    <property type="term" value="P:cell motility"/>
    <property type="evidence" value="ECO:0007669"/>
    <property type="project" value="TreeGrafter"/>
</dbReference>
<dbReference type="GO" id="GO:0004725">
    <property type="term" value="F:protein tyrosine phosphatase activity"/>
    <property type="evidence" value="ECO:0007669"/>
    <property type="project" value="TreeGrafter"/>
</dbReference>
<evidence type="ECO:0000259" key="5">
    <source>
        <dbReference type="PROSITE" id="PS51181"/>
    </source>
</evidence>
<dbReference type="InterPro" id="IPR051281">
    <property type="entry name" value="Dual-spec_lipid-protein_phosph"/>
</dbReference>
<dbReference type="EC" id="3.1.3.67" evidence="1"/>
<dbReference type="GO" id="GO:0016314">
    <property type="term" value="F:phosphatidylinositol-3,4,5-trisphosphate 3-phosphatase activity"/>
    <property type="evidence" value="ECO:0007669"/>
    <property type="project" value="UniProtKB-EC"/>
</dbReference>
<evidence type="ECO:0000256" key="3">
    <source>
        <dbReference type="SAM" id="MobiDB-lite"/>
    </source>
</evidence>
<dbReference type="PROSITE" id="PS50056">
    <property type="entry name" value="TYR_PHOSPHATASE_2"/>
    <property type="match status" value="1"/>
</dbReference>
<dbReference type="EMBL" id="JANAWD010000147">
    <property type="protein sequence ID" value="KAJ3485622.1"/>
    <property type="molecule type" value="Genomic_DNA"/>
</dbReference>
<feature type="region of interest" description="Disordered" evidence="3">
    <location>
        <begin position="334"/>
        <end position="359"/>
    </location>
</feature>
<evidence type="ECO:0000259" key="4">
    <source>
        <dbReference type="PROSITE" id="PS50056"/>
    </source>
</evidence>
<name>A0AAD5V9G1_9APHY</name>
<proteinExistence type="predicted"/>
<evidence type="ECO:0000256" key="2">
    <source>
        <dbReference type="ARBA" id="ARBA00022801"/>
    </source>
</evidence>
<dbReference type="InterPro" id="IPR029021">
    <property type="entry name" value="Prot-tyrosine_phosphatase-like"/>
</dbReference>
<sequence>MGYPAEGLEGLYRNRREDAKKFLEHRHGKDFWVFNFCPVKENLYPASVFDGRVSRYPFPDHHAPPLAVLPLVAREMRLWLDGSNERVAVLHCKAGKGRSGTLACAYLLSLDDAPSPPRLERSLTKSERAKSRAEALMNTMPADDAPGSGVESQAERRLSEEDPVKQELSREKGQETDAPATEATNLERVSSSNSLSHVLELHTSRRMKRPSSPAEKIKQGVSIPSQRRWLYYWSLLLAHQEPVGFWAPHNAGPSQPSSQVRLTEIKIRMHEMSGIKSNLLKAANVVMDKANLGKGTHLRTNSLVGGKKGGQVWVSLGRYDVELVDTLETWEKRTRSEDGKLGKREPGSDDQEGERLDELFGDTKWDQDKMVRSFARFGMKGDALVETNEGDKGEKVLTHELTPLGGESWNLLRSSIERNGADASSDDGVASEETSLYEVAGTLSPKDGVVLDSNREVRAKLYYGQVFMGWFWFIPSFHIPPRESSTPHQPVSFKLTRKEVDFPLGVGSFLIDVEVIMEWCQTDEALKIPQRNDSLAYYGEPAGIGATVQALTAETIDEMVEVKQAAED</sequence>
<dbReference type="SUPFAM" id="SSF52799">
    <property type="entry name" value="(Phosphotyrosine protein) phosphatases II"/>
    <property type="match status" value="1"/>
</dbReference>
<accession>A0AAD5V9G1</accession>
<feature type="compositionally biased region" description="Polar residues" evidence="3">
    <location>
        <begin position="182"/>
        <end position="196"/>
    </location>
</feature>
<dbReference type="PROSITE" id="PS51181">
    <property type="entry name" value="PPASE_TENSIN"/>
    <property type="match status" value="1"/>
</dbReference>
<dbReference type="InterPro" id="IPR016130">
    <property type="entry name" value="Tyr_Pase_AS"/>
</dbReference>
<dbReference type="AlphaFoldDB" id="A0AAD5V9G1"/>
<keyword evidence="7" id="KW-1185">Reference proteome</keyword>
<dbReference type="Gene3D" id="3.90.190.10">
    <property type="entry name" value="Protein tyrosine phosphatase superfamily"/>
    <property type="match status" value="1"/>
</dbReference>
<dbReference type="GO" id="GO:0051896">
    <property type="term" value="P:regulation of phosphatidylinositol 3-kinase/protein kinase B signal transduction"/>
    <property type="evidence" value="ECO:0007669"/>
    <property type="project" value="TreeGrafter"/>
</dbReference>
<dbReference type="GO" id="GO:0043491">
    <property type="term" value="P:phosphatidylinositol 3-kinase/protein kinase B signal transduction"/>
    <property type="evidence" value="ECO:0007669"/>
    <property type="project" value="TreeGrafter"/>
</dbReference>
<feature type="region of interest" description="Disordered" evidence="3">
    <location>
        <begin position="138"/>
        <end position="196"/>
    </location>
</feature>
<keyword evidence="2" id="KW-0378">Hydrolase</keyword>
<reference evidence="6" key="1">
    <citation type="submission" date="2022-07" db="EMBL/GenBank/DDBJ databases">
        <title>Genome Sequence of Physisporinus lineatus.</title>
        <authorList>
            <person name="Buettner E."/>
        </authorList>
    </citation>
    <scope>NUCLEOTIDE SEQUENCE</scope>
    <source>
        <strain evidence="6">VT162</strain>
    </source>
</reference>
<dbReference type="PANTHER" id="PTHR12305:SF81">
    <property type="entry name" value="PHOSPHATIDYLINOSITOL 3,4,5-TRISPHOSPHATE 3-PHOSPHATASE AND DUAL-SPECIFICITY PROTEIN PHOSPHATASE PTEN"/>
    <property type="match status" value="1"/>
</dbReference>
<evidence type="ECO:0000313" key="6">
    <source>
        <dbReference type="EMBL" id="KAJ3485622.1"/>
    </source>
</evidence>
<dbReference type="GO" id="GO:0005886">
    <property type="term" value="C:plasma membrane"/>
    <property type="evidence" value="ECO:0007669"/>
    <property type="project" value="TreeGrafter"/>
</dbReference>
<dbReference type="InterPro" id="IPR000387">
    <property type="entry name" value="Tyr_Pase_dom"/>
</dbReference>
<dbReference type="PROSITE" id="PS00383">
    <property type="entry name" value="TYR_PHOSPHATASE_1"/>
    <property type="match status" value="1"/>
</dbReference>
<dbReference type="GO" id="GO:0046856">
    <property type="term" value="P:phosphatidylinositol dephosphorylation"/>
    <property type="evidence" value="ECO:0007669"/>
    <property type="project" value="TreeGrafter"/>
</dbReference>
<evidence type="ECO:0000256" key="1">
    <source>
        <dbReference type="ARBA" id="ARBA00013015"/>
    </source>
</evidence>
<feature type="domain" description="Tyrosine specific protein phosphatases" evidence="4">
    <location>
        <begin position="66"/>
        <end position="109"/>
    </location>
</feature>
<organism evidence="6 7">
    <name type="scientific">Meripilus lineatus</name>
    <dbReference type="NCBI Taxonomy" id="2056292"/>
    <lineage>
        <taxon>Eukaryota</taxon>
        <taxon>Fungi</taxon>
        <taxon>Dikarya</taxon>
        <taxon>Basidiomycota</taxon>
        <taxon>Agaricomycotina</taxon>
        <taxon>Agaricomycetes</taxon>
        <taxon>Polyporales</taxon>
        <taxon>Meripilaceae</taxon>
        <taxon>Meripilus</taxon>
    </lineage>
</organism>
<evidence type="ECO:0000313" key="7">
    <source>
        <dbReference type="Proteomes" id="UP001212997"/>
    </source>
</evidence>
<dbReference type="PANTHER" id="PTHR12305">
    <property type="entry name" value="PHOSPHATASE WITH HOMOLOGY TO TENSIN"/>
    <property type="match status" value="1"/>
</dbReference>
<protein>
    <recommendedName>
        <fullName evidence="1">phosphatidylinositol-3,4,5-trisphosphate 3-phosphatase</fullName>
        <ecNumber evidence="1">3.1.3.67</ecNumber>
    </recommendedName>
</protein>
<dbReference type="GO" id="GO:0042995">
    <property type="term" value="C:cell projection"/>
    <property type="evidence" value="ECO:0007669"/>
    <property type="project" value="TreeGrafter"/>
</dbReference>
<comment type="caution">
    <text evidence="6">The sequence shown here is derived from an EMBL/GenBank/DDBJ whole genome shotgun (WGS) entry which is preliminary data.</text>
</comment>
<feature type="compositionally biased region" description="Basic and acidic residues" evidence="3">
    <location>
        <begin position="153"/>
        <end position="175"/>
    </location>
</feature>
<dbReference type="InterPro" id="IPR029023">
    <property type="entry name" value="Tensin_phosphatase"/>
</dbReference>
<dbReference type="GO" id="GO:0005829">
    <property type="term" value="C:cytosol"/>
    <property type="evidence" value="ECO:0007669"/>
    <property type="project" value="TreeGrafter"/>
</dbReference>